<name>A0A1T4L8V4_9BACT</name>
<evidence type="ECO:0000259" key="8">
    <source>
        <dbReference type="PROSITE" id="PS51880"/>
    </source>
</evidence>
<keyword evidence="5" id="KW-0460">Magnesium</keyword>
<feature type="domain" description="OBG-type G" evidence="7">
    <location>
        <begin position="3"/>
        <end position="259"/>
    </location>
</feature>
<dbReference type="EMBL" id="FUXK01000003">
    <property type="protein sequence ID" value="SJZ51104.1"/>
    <property type="molecule type" value="Genomic_DNA"/>
</dbReference>
<dbReference type="Pfam" id="PF06071">
    <property type="entry name" value="YchF-GTPase_C"/>
    <property type="match status" value="1"/>
</dbReference>
<dbReference type="CDD" id="cd04867">
    <property type="entry name" value="TGS_YchF_OLA1"/>
    <property type="match status" value="1"/>
</dbReference>
<organism evidence="9 10">
    <name type="scientific">Segatella oulorum</name>
    <dbReference type="NCBI Taxonomy" id="28136"/>
    <lineage>
        <taxon>Bacteria</taxon>
        <taxon>Pseudomonadati</taxon>
        <taxon>Bacteroidota</taxon>
        <taxon>Bacteroidia</taxon>
        <taxon>Bacteroidales</taxon>
        <taxon>Prevotellaceae</taxon>
        <taxon>Segatella</taxon>
    </lineage>
</organism>
<keyword evidence="2" id="KW-0479">Metal-binding</keyword>
<dbReference type="GO" id="GO:0005525">
    <property type="term" value="F:GTP binding"/>
    <property type="evidence" value="ECO:0007669"/>
    <property type="project" value="InterPro"/>
</dbReference>
<feature type="domain" description="TGS" evidence="8">
    <location>
        <begin position="282"/>
        <end position="365"/>
    </location>
</feature>
<dbReference type="GO" id="GO:0046872">
    <property type="term" value="F:metal ion binding"/>
    <property type="evidence" value="ECO:0007669"/>
    <property type="project" value="UniProtKB-KW"/>
</dbReference>
<dbReference type="Gene3D" id="1.10.150.300">
    <property type="entry name" value="TGS-like domain"/>
    <property type="match status" value="1"/>
</dbReference>
<dbReference type="PROSITE" id="PS51880">
    <property type="entry name" value="TGS"/>
    <property type="match status" value="1"/>
</dbReference>
<dbReference type="InterPro" id="IPR027417">
    <property type="entry name" value="P-loop_NTPase"/>
</dbReference>
<evidence type="ECO:0000313" key="10">
    <source>
        <dbReference type="Proteomes" id="UP000190065"/>
    </source>
</evidence>
<dbReference type="Gene3D" id="3.10.20.30">
    <property type="match status" value="1"/>
</dbReference>
<dbReference type="InterPro" id="IPR004396">
    <property type="entry name" value="ATPase_YchF/OLA1"/>
</dbReference>
<evidence type="ECO:0000256" key="4">
    <source>
        <dbReference type="ARBA" id="ARBA00022840"/>
    </source>
</evidence>
<keyword evidence="4 6" id="KW-0067">ATP-binding</keyword>
<evidence type="ECO:0000256" key="6">
    <source>
        <dbReference type="HAMAP-Rule" id="MF_00944"/>
    </source>
</evidence>
<dbReference type="GeneID" id="95426755"/>
<dbReference type="FunFam" id="1.10.150.300:FF:000001">
    <property type="entry name" value="Ribosome-binding ATPase YchF"/>
    <property type="match status" value="1"/>
</dbReference>
<dbReference type="AlphaFoldDB" id="A0A1T4L8V4"/>
<dbReference type="InterPro" id="IPR012675">
    <property type="entry name" value="Beta-grasp_dom_sf"/>
</dbReference>
<accession>A0A1T4L8V4</accession>
<keyword evidence="3 6" id="KW-0547">Nucleotide-binding</keyword>
<reference evidence="9 10" key="1">
    <citation type="submission" date="2017-02" db="EMBL/GenBank/DDBJ databases">
        <authorList>
            <person name="Peterson S.W."/>
        </authorList>
    </citation>
    <scope>NUCLEOTIDE SEQUENCE [LARGE SCALE GENOMIC DNA]</scope>
    <source>
        <strain evidence="9 10">ATCC 43324</strain>
    </source>
</reference>
<dbReference type="GO" id="GO:0043023">
    <property type="term" value="F:ribosomal large subunit binding"/>
    <property type="evidence" value="ECO:0007669"/>
    <property type="project" value="UniProtKB-UniRule"/>
</dbReference>
<comment type="cofactor">
    <cofactor evidence="1">
        <name>Mg(2+)</name>
        <dbReference type="ChEBI" id="CHEBI:18420"/>
    </cofactor>
</comment>
<dbReference type="InterPro" id="IPR004095">
    <property type="entry name" value="TGS"/>
</dbReference>
<dbReference type="PIRSF" id="PIRSF006641">
    <property type="entry name" value="CHP00092"/>
    <property type="match status" value="1"/>
</dbReference>
<dbReference type="GO" id="GO:0016887">
    <property type="term" value="F:ATP hydrolysis activity"/>
    <property type="evidence" value="ECO:0007669"/>
    <property type="project" value="UniProtKB-UniRule"/>
</dbReference>
<proteinExistence type="inferred from homology"/>
<dbReference type="GO" id="GO:0005524">
    <property type="term" value="F:ATP binding"/>
    <property type="evidence" value="ECO:0007669"/>
    <property type="project" value="UniProtKB-UniRule"/>
</dbReference>
<dbReference type="SUPFAM" id="SSF52540">
    <property type="entry name" value="P-loop containing nucleoside triphosphate hydrolases"/>
    <property type="match status" value="1"/>
</dbReference>
<evidence type="ECO:0000313" key="9">
    <source>
        <dbReference type="EMBL" id="SJZ51104.1"/>
    </source>
</evidence>
<dbReference type="FunFam" id="3.10.20.30:FF:000001">
    <property type="entry name" value="Ribosome-binding ATPase YchF"/>
    <property type="match status" value="1"/>
</dbReference>
<dbReference type="CDD" id="cd01900">
    <property type="entry name" value="YchF"/>
    <property type="match status" value="1"/>
</dbReference>
<dbReference type="eggNOG" id="COG0012">
    <property type="taxonomic scope" value="Bacteria"/>
</dbReference>
<gene>
    <name evidence="6" type="primary">ychF</name>
    <name evidence="9" type="ORF">SAMN02745202_00334</name>
</gene>
<dbReference type="Proteomes" id="UP000190065">
    <property type="component" value="Unassembled WGS sequence"/>
</dbReference>
<dbReference type="InterPro" id="IPR023192">
    <property type="entry name" value="TGS-like_dom_sf"/>
</dbReference>
<sequence>MALKCGIVGLPNVGKSTLFNCLSSAKAQSANFPFCTIEPNLGVITVPDERLNQLAALVHPGRIVPATCEIVDIAGLVKGASKGEGLGNKFLGNIRECDAIIHVIRCFDDDNIVREGGMAVNPLEDKSIIDTELQLKDLETIDSQLAKQQKAAAAGNKDAKLMCTVLEAYKAVLEQGKNAREVTFDSKDEQQVAHDLFLLTTKPVLYVCNVDEASAKTGNDYSRQIEAMAAEEGAEAMVIAAKTEEDIASLETYEDKKMFLEELGLSESGVNRLIRKAYALLNLQTFITAGEMEVKAWTFHKGWKAPQCAGVIHTDFEKGFIRAEVIKFDDYLQYGSEAAVREAGKLGIEGKDYVVQDGDIMHFRFNV</sequence>
<comment type="function">
    <text evidence="6">ATPase that binds to both the 70S ribosome and the 50S ribosomal subunit in a nucleotide-independent manner.</text>
</comment>
<evidence type="ECO:0000259" key="7">
    <source>
        <dbReference type="PROSITE" id="PS51710"/>
    </source>
</evidence>
<dbReference type="Gene3D" id="3.40.50.300">
    <property type="entry name" value="P-loop containing nucleotide triphosphate hydrolases"/>
    <property type="match status" value="1"/>
</dbReference>
<dbReference type="InterPro" id="IPR013029">
    <property type="entry name" value="YchF_C"/>
</dbReference>
<dbReference type="NCBIfam" id="TIGR00092">
    <property type="entry name" value="redox-regulated ATPase YchF"/>
    <property type="match status" value="1"/>
</dbReference>
<dbReference type="InterPro" id="IPR041706">
    <property type="entry name" value="YchF_N"/>
</dbReference>
<dbReference type="SUPFAM" id="SSF81271">
    <property type="entry name" value="TGS-like"/>
    <property type="match status" value="1"/>
</dbReference>
<dbReference type="InterPro" id="IPR006073">
    <property type="entry name" value="GTP-bd"/>
</dbReference>
<dbReference type="PANTHER" id="PTHR23305:SF18">
    <property type="entry name" value="OBG-TYPE G DOMAIN-CONTAINING PROTEIN"/>
    <property type="match status" value="1"/>
</dbReference>
<evidence type="ECO:0000256" key="2">
    <source>
        <dbReference type="ARBA" id="ARBA00022723"/>
    </source>
</evidence>
<comment type="similarity">
    <text evidence="6">Belongs to the TRAFAC class OBG-HflX-like GTPase superfamily. OBG GTPase family. YchF/OLA1 subfamily.</text>
</comment>
<dbReference type="InterPro" id="IPR012676">
    <property type="entry name" value="TGS-like"/>
</dbReference>
<dbReference type="STRING" id="28136.SAMN02745202_00334"/>
<evidence type="ECO:0000256" key="3">
    <source>
        <dbReference type="ARBA" id="ARBA00022741"/>
    </source>
</evidence>
<dbReference type="Pfam" id="PF01926">
    <property type="entry name" value="MMR_HSR1"/>
    <property type="match status" value="1"/>
</dbReference>
<evidence type="ECO:0000256" key="1">
    <source>
        <dbReference type="ARBA" id="ARBA00001946"/>
    </source>
</evidence>
<dbReference type="PRINTS" id="PR00326">
    <property type="entry name" value="GTP1OBG"/>
</dbReference>
<dbReference type="GO" id="GO:0005737">
    <property type="term" value="C:cytoplasm"/>
    <property type="evidence" value="ECO:0007669"/>
    <property type="project" value="TreeGrafter"/>
</dbReference>
<protein>
    <recommendedName>
        <fullName evidence="6">Ribosome-binding ATPase YchF</fullName>
    </recommendedName>
</protein>
<feature type="binding site" evidence="6">
    <location>
        <begin position="12"/>
        <end position="17"/>
    </location>
    <ligand>
        <name>ATP</name>
        <dbReference type="ChEBI" id="CHEBI:30616"/>
    </ligand>
</feature>
<dbReference type="InterPro" id="IPR031167">
    <property type="entry name" value="G_OBG"/>
</dbReference>
<dbReference type="RefSeq" id="WP_004381291.1">
    <property type="nucleotide sequence ID" value="NZ_CALIMT010000091.1"/>
</dbReference>
<dbReference type="HAMAP" id="MF_00944">
    <property type="entry name" value="YchF_OLA1_ATPase"/>
    <property type="match status" value="1"/>
</dbReference>
<dbReference type="PROSITE" id="PS51710">
    <property type="entry name" value="G_OBG"/>
    <property type="match status" value="1"/>
</dbReference>
<dbReference type="PANTHER" id="PTHR23305">
    <property type="entry name" value="OBG GTPASE FAMILY"/>
    <property type="match status" value="1"/>
</dbReference>
<evidence type="ECO:0000256" key="5">
    <source>
        <dbReference type="ARBA" id="ARBA00022842"/>
    </source>
</evidence>